<reference evidence="3" key="1">
    <citation type="journal article" date="2018" name="Nat. Microbiol.">
        <title>Leveraging single-cell genomics to expand the fungal tree of life.</title>
        <authorList>
            <person name="Ahrendt S.R."/>
            <person name="Quandt C.A."/>
            <person name="Ciobanu D."/>
            <person name="Clum A."/>
            <person name="Salamov A."/>
            <person name="Andreopoulos B."/>
            <person name="Cheng J.F."/>
            <person name="Woyke T."/>
            <person name="Pelin A."/>
            <person name="Henrissat B."/>
            <person name="Reynolds N.K."/>
            <person name="Benny G.L."/>
            <person name="Smith M.E."/>
            <person name="James T.Y."/>
            <person name="Grigoriev I.V."/>
        </authorList>
    </citation>
    <scope>NUCLEOTIDE SEQUENCE [LARGE SCALE GENOMIC DNA]</scope>
    <source>
        <strain evidence="3">RSA 1356</strain>
    </source>
</reference>
<feature type="transmembrane region" description="Helical" evidence="1">
    <location>
        <begin position="184"/>
        <end position="206"/>
    </location>
</feature>
<keyword evidence="1" id="KW-1133">Transmembrane helix</keyword>
<proteinExistence type="predicted"/>
<name>A0A4P9XM64_9FUNG</name>
<dbReference type="OrthoDB" id="10445034at2759"/>
<dbReference type="EMBL" id="KZ992791">
    <property type="protein sequence ID" value="RKP06932.1"/>
    <property type="molecule type" value="Genomic_DNA"/>
</dbReference>
<feature type="transmembrane region" description="Helical" evidence="1">
    <location>
        <begin position="111"/>
        <end position="130"/>
    </location>
</feature>
<evidence type="ECO:0000313" key="3">
    <source>
        <dbReference type="Proteomes" id="UP000271241"/>
    </source>
</evidence>
<gene>
    <name evidence="2" type="ORF">THASP1DRAFT_31255</name>
</gene>
<protein>
    <submittedName>
        <fullName evidence="2">Uncharacterized protein</fullName>
    </submittedName>
</protein>
<feature type="transmembrane region" description="Helical" evidence="1">
    <location>
        <begin position="39"/>
        <end position="59"/>
    </location>
</feature>
<organism evidence="2 3">
    <name type="scientific">Thamnocephalis sphaerospora</name>
    <dbReference type="NCBI Taxonomy" id="78915"/>
    <lineage>
        <taxon>Eukaryota</taxon>
        <taxon>Fungi</taxon>
        <taxon>Fungi incertae sedis</taxon>
        <taxon>Zoopagomycota</taxon>
        <taxon>Zoopagomycotina</taxon>
        <taxon>Zoopagomycetes</taxon>
        <taxon>Zoopagales</taxon>
        <taxon>Sigmoideomycetaceae</taxon>
        <taxon>Thamnocephalis</taxon>
    </lineage>
</organism>
<keyword evidence="1" id="KW-0472">Membrane</keyword>
<dbReference type="AlphaFoldDB" id="A0A4P9XM64"/>
<dbReference type="Proteomes" id="UP000271241">
    <property type="component" value="Unassembled WGS sequence"/>
</dbReference>
<evidence type="ECO:0000256" key="1">
    <source>
        <dbReference type="SAM" id="Phobius"/>
    </source>
</evidence>
<keyword evidence="3" id="KW-1185">Reference proteome</keyword>
<accession>A0A4P9XM64</accession>
<keyword evidence="1" id="KW-0812">Transmembrane</keyword>
<evidence type="ECO:0000313" key="2">
    <source>
        <dbReference type="EMBL" id="RKP06932.1"/>
    </source>
</evidence>
<feature type="transmembrane region" description="Helical" evidence="1">
    <location>
        <begin position="79"/>
        <end position="99"/>
    </location>
</feature>
<feature type="transmembrane region" description="Helical" evidence="1">
    <location>
        <begin position="226"/>
        <end position="244"/>
    </location>
</feature>
<sequence>MDDTEEVYYWAGIKMHRSGDRNGFEFLVSDLDDPVETRIRFYGIALQLCMNSMIFAIFVRNFYRTMRMLIRSPHNLPSWCCAVQAGAGVIFGIIGLAFALPTTSSCRAAVWFSNISLPISNICVSVVLLQKAWLAHKKDNRLLLIGALLILPQPVTTYIVWALSPTMVVPHAGCVFHYPNYYPWLKFGIDMPINLVLSVAFLVVVIRQHRVFGSDTWAYLSRDGMIYMFCVILSNFACALIAAAKLANDFSDMFFLVDWVITSTLLIRQHEGVRVALQQSTRPKTNFQRFDFGKSVGGGIDAIATAPDIVVTPEDPSQSGYSKMPR</sequence>
<feature type="transmembrane region" description="Helical" evidence="1">
    <location>
        <begin position="142"/>
        <end position="164"/>
    </location>
</feature>